<sequence length="84" mass="9296">MSCRGCFVISVEPDYNVAIDGEMPINVVVTPKAKNIVQVGAGVVSDIGLRASLRWLLMKHFTLALKHRVCLACSKFNFVSQKHH</sequence>
<proteinExistence type="predicted"/>
<evidence type="ECO:0000313" key="1">
    <source>
        <dbReference type="EMBL" id="MDB1125171.1"/>
    </source>
</evidence>
<dbReference type="EMBL" id="JAQLOI010000003">
    <property type="protein sequence ID" value="MDB1125171.1"/>
    <property type="molecule type" value="Genomic_DNA"/>
</dbReference>
<dbReference type="RefSeq" id="WP_272138630.1">
    <property type="nucleotide sequence ID" value="NZ_JAQLOI010000003.1"/>
</dbReference>
<dbReference type="Proteomes" id="UP001210678">
    <property type="component" value="Unassembled WGS sequence"/>
</dbReference>
<organism evidence="1 2">
    <name type="scientific">Vibrio algarum</name>
    <dbReference type="NCBI Taxonomy" id="3020714"/>
    <lineage>
        <taxon>Bacteria</taxon>
        <taxon>Pseudomonadati</taxon>
        <taxon>Pseudomonadota</taxon>
        <taxon>Gammaproteobacteria</taxon>
        <taxon>Vibrionales</taxon>
        <taxon>Vibrionaceae</taxon>
        <taxon>Vibrio</taxon>
    </lineage>
</organism>
<reference evidence="1 2" key="1">
    <citation type="submission" date="2023-01" db="EMBL/GenBank/DDBJ databases">
        <title>Vibrio sp. KJ40-1 sp.nov, isolated from marine algae.</title>
        <authorList>
            <person name="Butt M."/>
            <person name="Kim J.M.J."/>
            <person name="Jeon C.O.C."/>
        </authorList>
    </citation>
    <scope>NUCLEOTIDE SEQUENCE [LARGE SCALE GENOMIC DNA]</scope>
    <source>
        <strain evidence="1 2">KJ40-1</strain>
    </source>
</reference>
<name>A0ABT4YUB5_9VIBR</name>
<gene>
    <name evidence="1" type="ORF">PGX00_16585</name>
</gene>
<evidence type="ECO:0000313" key="2">
    <source>
        <dbReference type="Proteomes" id="UP001210678"/>
    </source>
</evidence>
<comment type="caution">
    <text evidence="1">The sequence shown here is derived from an EMBL/GenBank/DDBJ whole genome shotgun (WGS) entry which is preliminary data.</text>
</comment>
<protein>
    <submittedName>
        <fullName evidence="1">Uncharacterized protein</fullName>
    </submittedName>
</protein>
<accession>A0ABT4YUB5</accession>
<keyword evidence="2" id="KW-1185">Reference proteome</keyword>